<proteinExistence type="predicted"/>
<dbReference type="AlphaFoldDB" id="A0A315UYZ0"/>
<dbReference type="Proteomes" id="UP000250572">
    <property type="component" value="Unassembled WGS sequence"/>
</dbReference>
<keyword evidence="3 4" id="KW-0539">Nucleus</keyword>
<evidence type="ECO:0000313" key="8">
    <source>
        <dbReference type="Proteomes" id="UP000250572"/>
    </source>
</evidence>
<feature type="coiled-coil region" evidence="5">
    <location>
        <begin position="416"/>
        <end position="443"/>
    </location>
</feature>
<gene>
    <name evidence="7" type="ORF">CCH79_00017511</name>
</gene>
<evidence type="ECO:0000256" key="4">
    <source>
        <dbReference type="PROSITE-ProRule" id="PRU00267"/>
    </source>
</evidence>
<dbReference type="GO" id="GO:0005634">
    <property type="term" value="C:nucleus"/>
    <property type="evidence" value="ECO:0007669"/>
    <property type="project" value="UniProtKB-SubCell"/>
</dbReference>
<keyword evidence="5" id="KW-0175">Coiled coil</keyword>
<dbReference type="InterPro" id="IPR036910">
    <property type="entry name" value="HMG_box_dom_sf"/>
</dbReference>
<dbReference type="PANTHER" id="PTHR46318:SF2">
    <property type="entry name" value="NUCLEOLAR TRANSCRIPTION FACTOR 1"/>
    <property type="match status" value="1"/>
</dbReference>
<comment type="caution">
    <text evidence="7">The sequence shown here is derived from an EMBL/GenBank/DDBJ whole genome shotgun (WGS) entry which is preliminary data.</text>
</comment>
<feature type="domain" description="HMG box" evidence="6">
    <location>
        <begin position="275"/>
        <end position="353"/>
    </location>
</feature>
<dbReference type="PANTHER" id="PTHR46318">
    <property type="entry name" value="UPSTREAM BINDING TRANSCRIPTION FACTOR"/>
    <property type="match status" value="1"/>
</dbReference>
<dbReference type="GO" id="GO:0003677">
    <property type="term" value="F:DNA binding"/>
    <property type="evidence" value="ECO:0007669"/>
    <property type="project" value="UniProtKB-UniRule"/>
</dbReference>
<reference evidence="7 8" key="1">
    <citation type="journal article" date="2018" name="G3 (Bethesda)">
        <title>A High-Quality Reference Genome for the Invasive Mosquitofish Gambusia affinis Using a Chicago Library.</title>
        <authorList>
            <person name="Hoffberg S.L."/>
            <person name="Troendle N.J."/>
            <person name="Glenn T.C."/>
            <person name="Mahmud O."/>
            <person name="Louha S."/>
            <person name="Chalopin D."/>
            <person name="Bennetzen J.L."/>
            <person name="Mauricio R."/>
        </authorList>
    </citation>
    <scope>NUCLEOTIDE SEQUENCE [LARGE SCALE GENOMIC DNA]</scope>
    <source>
        <strain evidence="7">NE01/NJP1002.9</strain>
        <tissue evidence="7">Muscle</tissue>
    </source>
</reference>
<organism evidence="7 8">
    <name type="scientific">Gambusia affinis</name>
    <name type="common">Western mosquitofish</name>
    <name type="synonym">Heterandria affinis</name>
    <dbReference type="NCBI Taxonomy" id="33528"/>
    <lineage>
        <taxon>Eukaryota</taxon>
        <taxon>Metazoa</taxon>
        <taxon>Chordata</taxon>
        <taxon>Craniata</taxon>
        <taxon>Vertebrata</taxon>
        <taxon>Euteleostomi</taxon>
        <taxon>Actinopterygii</taxon>
        <taxon>Neopterygii</taxon>
        <taxon>Teleostei</taxon>
        <taxon>Neoteleostei</taxon>
        <taxon>Acanthomorphata</taxon>
        <taxon>Ovalentaria</taxon>
        <taxon>Atherinomorphae</taxon>
        <taxon>Cyprinodontiformes</taxon>
        <taxon>Poeciliidae</taxon>
        <taxon>Poeciliinae</taxon>
        <taxon>Gambusia</taxon>
    </lineage>
</organism>
<accession>A0A315UYZ0</accession>
<evidence type="ECO:0000313" key="7">
    <source>
        <dbReference type="EMBL" id="PWA16704.1"/>
    </source>
</evidence>
<feature type="non-terminal residue" evidence="7">
    <location>
        <position position="506"/>
    </location>
</feature>
<evidence type="ECO:0000256" key="5">
    <source>
        <dbReference type="SAM" id="Coils"/>
    </source>
</evidence>
<dbReference type="PROSITE" id="PS50118">
    <property type="entry name" value="HMG_BOX_2"/>
    <property type="match status" value="1"/>
</dbReference>
<keyword evidence="2 4" id="KW-0238">DNA-binding</keyword>
<evidence type="ECO:0000256" key="2">
    <source>
        <dbReference type="ARBA" id="ARBA00023125"/>
    </source>
</evidence>
<sequence>MSEGVIEDGETGAESTEWTQENLQKLFASLKDTLPENKKTQSYIRGLKAVDWDKVAFPPFSAGECREKWNSIMGTICKYRTLLDILDEAEDLLSNPFSDKNIHPDMPKPPCPPRSAYIRKNMSRYARKNPEKNVLLVKNTFYKKYDELSDKKKAKYAKKYSIAFEEYSRKIKIFWNGYILFLIEHSKAGKAGETSHGTRFIPMKKEYEAKLMKYLNVTTTWTTADLLKLVGRIRRNTPESEKRSSYQVGLLSVNWDKTAFRPYSAKECHDMWQKVMKKTTIYIVLENLERQNSLDSLSLLIEENAAEKPSLGSAFFSEMKKRWRKLDAAEKDEYYTRCLKMKHEYNAKLKEYLDRFDETEKQRFIKEQDIRFLKVKPLRTSPCEPKMPSQSIFTYLARDKRMSSAKSKNLLHKLPVKEKERYKEQMRSDMERYSENLRKWFKKLTPEEQTKYLIQKPNVSTLKFTNVFKVGFLKLVFQLALQKLQFLDAKKKQVCDREELNLSQPS</sequence>
<keyword evidence="8" id="KW-1185">Reference proteome</keyword>
<evidence type="ECO:0000259" key="6">
    <source>
        <dbReference type="PROSITE" id="PS50118"/>
    </source>
</evidence>
<evidence type="ECO:0000256" key="3">
    <source>
        <dbReference type="ARBA" id="ARBA00023242"/>
    </source>
</evidence>
<dbReference type="Gene3D" id="1.10.30.10">
    <property type="entry name" value="High mobility group box domain"/>
    <property type="match status" value="3"/>
</dbReference>
<protein>
    <recommendedName>
        <fullName evidence="6">HMG box domain-containing protein</fullName>
    </recommendedName>
</protein>
<dbReference type="InterPro" id="IPR051762">
    <property type="entry name" value="UBF1"/>
</dbReference>
<name>A0A315UYZ0_GAMAF</name>
<dbReference type="SUPFAM" id="SSF47095">
    <property type="entry name" value="HMG-box"/>
    <property type="match status" value="3"/>
</dbReference>
<feature type="DNA-binding region" description="HMG box" evidence="4">
    <location>
        <begin position="275"/>
        <end position="353"/>
    </location>
</feature>
<dbReference type="InterPro" id="IPR009071">
    <property type="entry name" value="HMG_box_dom"/>
</dbReference>
<comment type="subcellular location">
    <subcellularLocation>
        <location evidence="1">Nucleus</location>
    </subcellularLocation>
</comment>
<dbReference type="EMBL" id="NHOQ01002480">
    <property type="protein sequence ID" value="PWA16704.1"/>
    <property type="molecule type" value="Genomic_DNA"/>
</dbReference>
<evidence type="ECO:0000256" key="1">
    <source>
        <dbReference type="ARBA" id="ARBA00004123"/>
    </source>
</evidence>